<proteinExistence type="predicted"/>
<keyword evidence="2" id="KW-1185">Reference proteome</keyword>
<reference evidence="1" key="2">
    <citation type="submission" date="2020-09" db="EMBL/GenBank/DDBJ databases">
        <authorList>
            <person name="Sun Q."/>
            <person name="Kim S."/>
        </authorList>
    </citation>
    <scope>NUCLEOTIDE SEQUENCE</scope>
    <source>
        <strain evidence="1">KCTC 42651</strain>
    </source>
</reference>
<evidence type="ECO:0000313" key="1">
    <source>
        <dbReference type="EMBL" id="GHD47598.1"/>
    </source>
</evidence>
<dbReference type="RefSeq" id="WP_189988605.1">
    <property type="nucleotide sequence ID" value="NZ_BMZS01000003.1"/>
</dbReference>
<dbReference type="Proteomes" id="UP000630353">
    <property type="component" value="Unassembled WGS sequence"/>
</dbReference>
<name>A0A918XS79_9PROT</name>
<accession>A0A918XS79</accession>
<dbReference type="InterPro" id="IPR003772">
    <property type="entry name" value="YceD"/>
</dbReference>
<evidence type="ECO:0000313" key="2">
    <source>
        <dbReference type="Proteomes" id="UP000630353"/>
    </source>
</evidence>
<dbReference type="AlphaFoldDB" id="A0A918XS79"/>
<gene>
    <name evidence="1" type="ORF">GCM10017083_18150</name>
</gene>
<organism evidence="1 2">
    <name type="scientific">Thalassobaculum fulvum</name>
    <dbReference type="NCBI Taxonomy" id="1633335"/>
    <lineage>
        <taxon>Bacteria</taxon>
        <taxon>Pseudomonadati</taxon>
        <taxon>Pseudomonadota</taxon>
        <taxon>Alphaproteobacteria</taxon>
        <taxon>Rhodospirillales</taxon>
        <taxon>Thalassobaculaceae</taxon>
        <taxon>Thalassobaculum</taxon>
    </lineage>
</organism>
<comment type="caution">
    <text evidence="1">The sequence shown here is derived from an EMBL/GenBank/DDBJ whole genome shotgun (WGS) entry which is preliminary data.</text>
</comment>
<dbReference type="Pfam" id="PF02620">
    <property type="entry name" value="YceD"/>
    <property type="match status" value="1"/>
</dbReference>
<reference evidence="1" key="1">
    <citation type="journal article" date="2014" name="Int. J. Syst. Evol. Microbiol.">
        <title>Complete genome sequence of Corynebacterium casei LMG S-19264T (=DSM 44701T), isolated from a smear-ripened cheese.</title>
        <authorList>
            <consortium name="US DOE Joint Genome Institute (JGI-PGF)"/>
            <person name="Walter F."/>
            <person name="Albersmeier A."/>
            <person name="Kalinowski J."/>
            <person name="Ruckert C."/>
        </authorList>
    </citation>
    <scope>NUCLEOTIDE SEQUENCE</scope>
    <source>
        <strain evidence="1">KCTC 42651</strain>
    </source>
</reference>
<dbReference type="EMBL" id="BMZS01000003">
    <property type="protein sequence ID" value="GHD47598.1"/>
    <property type="molecule type" value="Genomic_DNA"/>
</dbReference>
<sequence length="179" mass="18782">MTAIRSEFSHPVRTDRLGAAPVTVVLEPDRAVRGALAERFDLVELPSLRAELTLRRRPETGWIEVSGTIAADVVQTCVVTTDPVAARVEAEVLELFDDSGGVGDDEVILDPMADTPEPLADMVLDVGEIVAQTLGLSLDPYPRTPGANLAEATVESAERAGASPFAGLAALKGGPVKKG</sequence>
<protein>
    <submittedName>
        <fullName evidence="1">Metal-binding protein</fullName>
    </submittedName>
</protein>